<sequence>MKTFVLATAAVIALSSSAFAAGNISQDYLNVQDLKNSITLNHNGDGPVKQEITNTANVVAATVEDTKQSVGNVNQYASGSALQQGSNFYDTTYGMWNNSTQSIANTLNVALADSMGNVTQAAHGYQNGSNYVEFGQKIDGGVPGIVTAEAPVYPQSIRNMANIVDATNLQTLSQTLAGSGQYATNTVKYTGSGNQWTDGPVTDFGQQIANTANVALLASTNFASMSQVANAPQIGINSIVGQGAVDHVRQTAANVANIFTLPSP</sequence>
<accession>A0A9W7NGE1</accession>
<organism evidence="2 3">
    <name type="scientific">Roseomonas genomospecies 6</name>
    <dbReference type="NCBI Taxonomy" id="214106"/>
    <lineage>
        <taxon>Bacteria</taxon>
        <taxon>Pseudomonadati</taxon>
        <taxon>Pseudomonadota</taxon>
        <taxon>Alphaproteobacteria</taxon>
        <taxon>Acetobacterales</taxon>
        <taxon>Roseomonadaceae</taxon>
        <taxon>Roseomonas</taxon>
    </lineage>
</organism>
<evidence type="ECO:0000313" key="3">
    <source>
        <dbReference type="Proteomes" id="UP000480854"/>
    </source>
</evidence>
<dbReference type="Proteomes" id="UP000480854">
    <property type="component" value="Unassembled WGS sequence"/>
</dbReference>
<dbReference type="RefSeq" id="WP_149472201.1">
    <property type="nucleotide sequence ID" value="NZ_QOKW01000041.1"/>
</dbReference>
<evidence type="ECO:0000313" key="2">
    <source>
        <dbReference type="EMBL" id="KAA0676129.1"/>
    </source>
</evidence>
<evidence type="ECO:0000256" key="1">
    <source>
        <dbReference type="SAM" id="SignalP"/>
    </source>
</evidence>
<reference evidence="2 3" key="1">
    <citation type="submission" date="2018-07" db="EMBL/GenBank/DDBJ databases">
        <title>Genome sequence of Azospirillum sp. ATCC 49961.</title>
        <authorList>
            <person name="Sant'Anna F.H."/>
            <person name="Baldani J.I."/>
            <person name="Zilli J.E."/>
            <person name="Reis V.M."/>
            <person name="Hartmann A."/>
            <person name="Cruz L."/>
            <person name="de Souza E.M."/>
            <person name="de Oliveira Pedrosa F."/>
            <person name="Passaglia L.M.P."/>
        </authorList>
    </citation>
    <scope>NUCLEOTIDE SEQUENCE [LARGE SCALE GENOMIC DNA]</scope>
    <source>
        <strain evidence="2 3">ATCC 49961</strain>
    </source>
</reference>
<dbReference type="AlphaFoldDB" id="A0A9W7NGE1"/>
<protein>
    <submittedName>
        <fullName evidence="2">Uncharacterized protein</fullName>
    </submittedName>
</protein>
<dbReference type="EMBL" id="QOKW01000041">
    <property type="protein sequence ID" value="KAA0676129.1"/>
    <property type="molecule type" value="Genomic_DNA"/>
</dbReference>
<proteinExistence type="predicted"/>
<keyword evidence="3" id="KW-1185">Reference proteome</keyword>
<keyword evidence="1" id="KW-0732">Signal</keyword>
<comment type="caution">
    <text evidence="2">The sequence shown here is derived from an EMBL/GenBank/DDBJ whole genome shotgun (WGS) entry which is preliminary data.</text>
</comment>
<name>A0A9W7NGE1_9PROT</name>
<gene>
    <name evidence="2" type="ORF">DS843_28405</name>
</gene>
<feature type="chain" id="PRO_5040812817" evidence="1">
    <location>
        <begin position="21"/>
        <end position="264"/>
    </location>
</feature>
<feature type="signal peptide" evidence="1">
    <location>
        <begin position="1"/>
        <end position="20"/>
    </location>
</feature>